<comment type="caution">
    <text evidence="1">The sequence shown here is derived from an EMBL/GenBank/DDBJ whole genome shotgun (WGS) entry which is preliminary data.</text>
</comment>
<evidence type="ECO:0000313" key="1">
    <source>
        <dbReference type="EMBL" id="MCK8495546.1"/>
    </source>
</evidence>
<keyword evidence="2" id="KW-1185">Reference proteome</keyword>
<evidence type="ECO:0000313" key="2">
    <source>
        <dbReference type="Proteomes" id="UP001202180"/>
    </source>
</evidence>
<gene>
    <name evidence="1" type="ORF">M0L20_27015</name>
</gene>
<proteinExistence type="predicted"/>
<protein>
    <submittedName>
        <fullName evidence="1">Uncharacterized protein</fullName>
    </submittedName>
</protein>
<accession>A0ABT0HTP8</accession>
<sequence length="225" mass="25698">MITLWISASLLALTGWQGYRLGKEYGWWGRSVIASKKGEVNEMPSLENTKSTENGLGLSRTNFGKLLGGFTPASQQAFETDDSSIDEETERPIIEPATTLMLKEGPIDEIEYPAETDQIPETCNWMDEESISLVDFENDEELENDQSFVTLNEYIKRVSTVQRKMTQLKKRRNADTSFVKQELGLLIDTYQLENDQALDWLFQQHEQTSKTDYGSLFDRIESLTS</sequence>
<dbReference type="RefSeq" id="WP_232563733.1">
    <property type="nucleotide sequence ID" value="NZ_JALPRF010000009.1"/>
</dbReference>
<organism evidence="1 2">
    <name type="scientific">Spirosoma liriopis</name>
    <dbReference type="NCBI Taxonomy" id="2937440"/>
    <lineage>
        <taxon>Bacteria</taxon>
        <taxon>Pseudomonadati</taxon>
        <taxon>Bacteroidota</taxon>
        <taxon>Cytophagia</taxon>
        <taxon>Cytophagales</taxon>
        <taxon>Cytophagaceae</taxon>
        <taxon>Spirosoma</taxon>
    </lineage>
</organism>
<dbReference type="Proteomes" id="UP001202180">
    <property type="component" value="Unassembled WGS sequence"/>
</dbReference>
<name>A0ABT0HTP8_9BACT</name>
<dbReference type="EMBL" id="JALPRF010000009">
    <property type="protein sequence ID" value="MCK8495546.1"/>
    <property type="molecule type" value="Genomic_DNA"/>
</dbReference>
<reference evidence="1 2" key="1">
    <citation type="submission" date="2022-04" db="EMBL/GenBank/DDBJ databases">
        <title>Spirosoma sp. strain RP8 genome sequencing and assembly.</title>
        <authorList>
            <person name="Jung Y."/>
        </authorList>
    </citation>
    <scope>NUCLEOTIDE SEQUENCE [LARGE SCALE GENOMIC DNA]</scope>
    <source>
        <strain evidence="1 2">RP8</strain>
    </source>
</reference>